<dbReference type="EMBL" id="QPKB01000004">
    <property type="protein sequence ID" value="RWR81698.1"/>
    <property type="molecule type" value="Genomic_DNA"/>
</dbReference>
<feature type="region of interest" description="Disordered" evidence="4">
    <location>
        <begin position="1"/>
        <end position="29"/>
    </location>
</feature>
<dbReference type="CDD" id="cd14707">
    <property type="entry name" value="bZIP_plant_BZIP46"/>
    <property type="match status" value="1"/>
</dbReference>
<evidence type="ECO:0000256" key="4">
    <source>
        <dbReference type="SAM" id="MobiDB-lite"/>
    </source>
</evidence>
<evidence type="ECO:0000259" key="5">
    <source>
        <dbReference type="PROSITE" id="PS50217"/>
    </source>
</evidence>
<keyword evidence="7" id="KW-1185">Reference proteome</keyword>
<dbReference type="Proteomes" id="UP000283530">
    <property type="component" value="Unassembled WGS sequence"/>
</dbReference>
<reference evidence="6 7" key="1">
    <citation type="journal article" date="2019" name="Nat. Plants">
        <title>Stout camphor tree genome fills gaps in understanding of flowering plant genome evolution.</title>
        <authorList>
            <person name="Chaw S.M."/>
            <person name="Liu Y.C."/>
            <person name="Wu Y.W."/>
            <person name="Wang H.Y."/>
            <person name="Lin C.I."/>
            <person name="Wu C.S."/>
            <person name="Ke H.M."/>
            <person name="Chang L.Y."/>
            <person name="Hsu C.Y."/>
            <person name="Yang H.T."/>
            <person name="Sudianto E."/>
            <person name="Hsu M.H."/>
            <person name="Wu K.P."/>
            <person name="Wang L.N."/>
            <person name="Leebens-Mack J.H."/>
            <person name="Tsai I.J."/>
        </authorList>
    </citation>
    <scope>NUCLEOTIDE SEQUENCE [LARGE SCALE GENOMIC DNA]</scope>
    <source>
        <strain evidence="7">cv. Chaw 1501</strain>
        <tissue evidence="6">Young leaves</tissue>
    </source>
</reference>
<evidence type="ECO:0000313" key="6">
    <source>
        <dbReference type="EMBL" id="RWR81698.1"/>
    </source>
</evidence>
<organism evidence="6 7">
    <name type="scientific">Cinnamomum micranthum f. kanehirae</name>
    <dbReference type="NCBI Taxonomy" id="337451"/>
    <lineage>
        <taxon>Eukaryota</taxon>
        <taxon>Viridiplantae</taxon>
        <taxon>Streptophyta</taxon>
        <taxon>Embryophyta</taxon>
        <taxon>Tracheophyta</taxon>
        <taxon>Spermatophyta</taxon>
        <taxon>Magnoliopsida</taxon>
        <taxon>Magnoliidae</taxon>
        <taxon>Laurales</taxon>
        <taxon>Lauraceae</taxon>
        <taxon>Cinnamomum</taxon>
    </lineage>
</organism>
<dbReference type="AlphaFoldDB" id="A0A3S3MSN2"/>
<dbReference type="SUPFAM" id="SSF57959">
    <property type="entry name" value="Leucine zipper domain"/>
    <property type="match status" value="1"/>
</dbReference>
<dbReference type="GO" id="GO:0045893">
    <property type="term" value="P:positive regulation of DNA-templated transcription"/>
    <property type="evidence" value="ECO:0007669"/>
    <property type="project" value="InterPro"/>
</dbReference>
<dbReference type="InterPro" id="IPR004827">
    <property type="entry name" value="bZIP"/>
</dbReference>
<dbReference type="PANTHER" id="PTHR22952:SF433">
    <property type="entry name" value="PROTEIN FD"/>
    <property type="match status" value="1"/>
</dbReference>
<accession>A0A3S3MSN2</accession>
<feature type="region of interest" description="Disordered" evidence="4">
    <location>
        <begin position="64"/>
        <end position="113"/>
    </location>
</feature>
<evidence type="ECO:0000256" key="1">
    <source>
        <dbReference type="ARBA" id="ARBA00004123"/>
    </source>
</evidence>
<dbReference type="OrthoDB" id="644067at2759"/>
<dbReference type="InterPro" id="IPR046347">
    <property type="entry name" value="bZIP_sf"/>
</dbReference>
<dbReference type="Pfam" id="PF00170">
    <property type="entry name" value="bZIP_1"/>
    <property type="match status" value="1"/>
</dbReference>
<proteinExistence type="predicted"/>
<dbReference type="InterPro" id="IPR043452">
    <property type="entry name" value="BZIP46-like"/>
</dbReference>
<feature type="compositionally biased region" description="Polar residues" evidence="4">
    <location>
        <begin position="10"/>
        <end position="19"/>
    </location>
</feature>
<evidence type="ECO:0000256" key="2">
    <source>
        <dbReference type="ARBA" id="ARBA00023125"/>
    </source>
</evidence>
<dbReference type="PROSITE" id="PS50217">
    <property type="entry name" value="BZIP"/>
    <property type="match status" value="1"/>
</dbReference>
<gene>
    <name evidence="6" type="ORF">CKAN_01039200</name>
</gene>
<feature type="region of interest" description="Disordered" evidence="4">
    <location>
        <begin position="144"/>
        <end position="165"/>
    </location>
</feature>
<dbReference type="SMART" id="SM00338">
    <property type="entry name" value="BRLZ"/>
    <property type="match status" value="1"/>
</dbReference>
<keyword evidence="2" id="KW-0238">DNA-binding</keyword>
<sequence length="165" mass="18728">MEDIWKDITLTGTTLQGPPSSKHRDPNTGIFFQDLLSSTPSNHPNPINEITAVEFSLFPSTPPMQRPNTALNLNSAPEKSHYQPEATDELNHRRHKRMIKNREAASRSRARKQAYTEGMELTVAHLMKENAKLRKEVQQAQRCLGTSAEPFTEKRPLHRTSTAPF</sequence>
<dbReference type="PANTHER" id="PTHR22952">
    <property type="entry name" value="CAMP-RESPONSE ELEMENT BINDING PROTEIN-RELATED"/>
    <property type="match status" value="1"/>
</dbReference>
<dbReference type="Gene3D" id="1.20.5.170">
    <property type="match status" value="1"/>
</dbReference>
<dbReference type="GO" id="GO:0003677">
    <property type="term" value="F:DNA binding"/>
    <property type="evidence" value="ECO:0007669"/>
    <property type="project" value="UniProtKB-KW"/>
</dbReference>
<comment type="caution">
    <text evidence="6">The sequence shown here is derived from an EMBL/GenBank/DDBJ whole genome shotgun (WGS) entry which is preliminary data.</text>
</comment>
<dbReference type="GO" id="GO:0003700">
    <property type="term" value="F:DNA-binding transcription factor activity"/>
    <property type="evidence" value="ECO:0007669"/>
    <property type="project" value="InterPro"/>
</dbReference>
<comment type="subcellular location">
    <subcellularLocation>
        <location evidence="1">Nucleus</location>
    </subcellularLocation>
</comment>
<dbReference type="PROSITE" id="PS00036">
    <property type="entry name" value="BZIP_BASIC"/>
    <property type="match status" value="1"/>
</dbReference>
<evidence type="ECO:0000256" key="3">
    <source>
        <dbReference type="ARBA" id="ARBA00023242"/>
    </source>
</evidence>
<name>A0A3S3MSN2_9MAGN</name>
<feature type="domain" description="BZIP" evidence="5">
    <location>
        <begin position="91"/>
        <end position="142"/>
    </location>
</feature>
<keyword evidence="3" id="KW-0539">Nucleus</keyword>
<dbReference type="GO" id="GO:0005634">
    <property type="term" value="C:nucleus"/>
    <property type="evidence" value="ECO:0007669"/>
    <property type="project" value="UniProtKB-SubCell"/>
</dbReference>
<feature type="compositionally biased region" description="Polar residues" evidence="4">
    <location>
        <begin position="66"/>
        <end position="77"/>
    </location>
</feature>
<evidence type="ECO:0000313" key="7">
    <source>
        <dbReference type="Proteomes" id="UP000283530"/>
    </source>
</evidence>
<protein>
    <submittedName>
        <fullName evidence="6">BZIP transcription factor 27-like protein</fullName>
    </submittedName>
</protein>